<evidence type="ECO:0000313" key="2">
    <source>
        <dbReference type="Proteomes" id="UP000035682"/>
    </source>
</evidence>
<dbReference type="Proteomes" id="UP000035682">
    <property type="component" value="Unplaced"/>
</dbReference>
<name>A0A090MW66_STRRB</name>
<organism evidence="1">
    <name type="scientific">Strongyloides ratti</name>
    <name type="common">Parasitic roundworm</name>
    <dbReference type="NCBI Taxonomy" id="34506"/>
    <lineage>
        <taxon>Eukaryota</taxon>
        <taxon>Metazoa</taxon>
        <taxon>Ecdysozoa</taxon>
        <taxon>Nematoda</taxon>
        <taxon>Chromadorea</taxon>
        <taxon>Rhabditida</taxon>
        <taxon>Tylenchina</taxon>
        <taxon>Panagrolaimomorpha</taxon>
        <taxon>Strongyloidoidea</taxon>
        <taxon>Strongyloididae</taxon>
        <taxon>Strongyloides</taxon>
    </lineage>
</organism>
<evidence type="ECO:0000313" key="4">
    <source>
        <dbReference type="WormBase" id="SRAE_1000174400"/>
    </source>
</evidence>
<dbReference type="EMBL" id="LN609528">
    <property type="protein sequence ID" value="CEF63483.1"/>
    <property type="molecule type" value="Genomic_DNA"/>
</dbReference>
<dbReference type="RefSeq" id="XP_024502685.1">
    <property type="nucleotide sequence ID" value="XM_024648737.1"/>
</dbReference>
<reference evidence="3" key="2">
    <citation type="submission" date="2020-12" db="UniProtKB">
        <authorList>
            <consortium name="WormBaseParasite"/>
        </authorList>
    </citation>
    <scope>IDENTIFICATION</scope>
</reference>
<accession>A0A090MW66</accession>
<gene>
    <name evidence="1 3 4" type="ORF">SRAE_1000174400</name>
</gene>
<proteinExistence type="predicted"/>
<dbReference type="GeneID" id="36375848"/>
<evidence type="ECO:0000313" key="1">
    <source>
        <dbReference type="EMBL" id="CEF63483.1"/>
    </source>
</evidence>
<evidence type="ECO:0000313" key="3">
    <source>
        <dbReference type="WBParaSite" id="SRAE_1000174400.1"/>
    </source>
</evidence>
<dbReference type="WormBase" id="SRAE_1000174400">
    <property type="protein sequence ID" value="SRP08923"/>
    <property type="gene ID" value="WBGene00258353"/>
</dbReference>
<protein>
    <submittedName>
        <fullName evidence="3">DBF4-type domain-containing protein</fullName>
    </submittedName>
</protein>
<dbReference type="AlphaFoldDB" id="A0A090MW66"/>
<keyword evidence="2" id="KW-1185">Reference proteome</keyword>
<reference evidence="1 2" key="1">
    <citation type="submission" date="2014-09" db="EMBL/GenBank/DDBJ databases">
        <authorList>
            <person name="Martin A.A."/>
        </authorList>
    </citation>
    <scope>NUCLEOTIDE SEQUENCE</scope>
    <source>
        <strain evidence="2">ED321</strain>
        <strain evidence="1">ED321 Heterogonic</strain>
    </source>
</reference>
<dbReference type="CTD" id="36375848"/>
<sequence length="299" mass="35370">MFPLLNGRSNFKKTSIYKKKQLNINSYIYKENITNSKRQIKENFQNKLLTRKKYQDDCFLPENFNIKKSFILLEIKDTKLLNKIKDQIRLLAGRYVTNKDLNESEITTISLIVTDHNKMIRNIEKKEVNICLPGGLSKIGDVNSIPICPAHYFQSYLNTVLKKNKDDCHRVSSNVIFLVNNFIKIQHKQNVEGIKFYQTDNIDCFVKLNVYNNFLVSAFSIKTINNFKYKNRQKKFLHSKGYCQFCKMKISDRFNHCDDNIHKYNLRLKKSLFDELDKEIGYFNETVNNDLQLIVPFDK</sequence>
<dbReference type="WBParaSite" id="SRAE_1000174400.1">
    <property type="protein sequence ID" value="SRAE_1000174400.1"/>
    <property type="gene ID" value="WBGene00258353"/>
</dbReference>